<evidence type="ECO:0000259" key="8">
    <source>
        <dbReference type="Pfam" id="PF03446"/>
    </source>
</evidence>
<dbReference type="GO" id="GO:0005739">
    <property type="term" value="C:mitochondrion"/>
    <property type="evidence" value="ECO:0007669"/>
    <property type="project" value="TreeGrafter"/>
</dbReference>
<evidence type="ECO:0000256" key="3">
    <source>
        <dbReference type="ARBA" id="ARBA00012991"/>
    </source>
</evidence>
<accession>A0A8H5LHH4</accession>
<dbReference type="SUPFAM" id="SSF51735">
    <property type="entry name" value="NAD(P)-binding Rossmann-fold domains"/>
    <property type="match status" value="1"/>
</dbReference>
<dbReference type="GO" id="GO:0051287">
    <property type="term" value="F:NAD binding"/>
    <property type="evidence" value="ECO:0007669"/>
    <property type="project" value="InterPro"/>
</dbReference>
<dbReference type="SUPFAM" id="SSF48179">
    <property type="entry name" value="6-phosphogluconate dehydrogenase C-terminal domain-like"/>
    <property type="match status" value="1"/>
</dbReference>
<dbReference type="Proteomes" id="UP000559256">
    <property type="component" value="Unassembled WGS sequence"/>
</dbReference>
<dbReference type="Gene3D" id="3.40.50.720">
    <property type="entry name" value="NAD(P)-binding Rossmann-like Domain"/>
    <property type="match status" value="1"/>
</dbReference>
<name>A0A8H5LHH4_9AGAR</name>
<evidence type="ECO:0000256" key="7">
    <source>
        <dbReference type="ARBA" id="ARBA00049197"/>
    </source>
</evidence>
<evidence type="ECO:0000313" key="11">
    <source>
        <dbReference type="Proteomes" id="UP000559256"/>
    </source>
</evidence>
<dbReference type="PANTHER" id="PTHR22981">
    <property type="entry name" value="3-HYDROXYISOBUTYRATE DEHYDROGENASE-RELATED"/>
    <property type="match status" value="1"/>
</dbReference>
<dbReference type="AlphaFoldDB" id="A0A8H5LHH4"/>
<evidence type="ECO:0000256" key="4">
    <source>
        <dbReference type="ARBA" id="ARBA00022456"/>
    </source>
</evidence>
<comment type="pathway">
    <text evidence="1">Amino-acid degradation; L-valine degradation.</text>
</comment>
<dbReference type="EC" id="1.1.1.31" evidence="3"/>
<sequence length="332" mass="35356">MLVQPVPPSGLPKRFGWVGLIDPLGFSMAFHLRQKLPKDTALIVYDIDPYICEKFVRETTSAGGVKVAKNAREVTENSDCLISLVPEGSHVKEVYLTPETGALATDTSGKLFIDCSTIDITTSLLICHAVKDSSSSARFFDAPVLGGTLNASSGTVTFMVGSSPSDPHFPLLHDIFSLMSTKVHALGGPSLGLAAKLSNNYLSGLIALGTSEAMNLGMRLGIDPHVLSACFRTSSGGSYINDNANPAPGVCPDSVASRGYQGGFTEVQLMKRDISLAIKVAEEVGAKMVLAEPGLKAYTAASEDPRCREKDYTVVYRWLGGVEPEVQQSPEQ</sequence>
<dbReference type="Gene3D" id="1.10.1040.10">
    <property type="entry name" value="N-(1-d-carboxylethyl)-l-norvaline Dehydrogenase, domain 2"/>
    <property type="match status" value="1"/>
</dbReference>
<comment type="caution">
    <text evidence="10">The sequence shown here is derived from an EMBL/GenBank/DDBJ whole genome shotgun (WGS) entry which is preliminary data.</text>
</comment>
<comment type="similarity">
    <text evidence="2">Belongs to the HIBADH-related family. 3-hydroxyisobutyrate dehydrogenase subfamily.</text>
</comment>
<dbReference type="PANTHER" id="PTHR22981:SF81">
    <property type="entry name" value="DEHYDROGENASE, PUTATIVE-RELATED"/>
    <property type="match status" value="1"/>
</dbReference>
<keyword evidence="5" id="KW-0560">Oxidoreductase</keyword>
<keyword evidence="4" id="KW-0101">Branched-chain amino acid catabolism</keyword>
<dbReference type="InterPro" id="IPR008927">
    <property type="entry name" value="6-PGluconate_DH-like_C_sf"/>
</dbReference>
<feature type="domain" description="3-hydroxyisobutyrate dehydrogenase-like NAD-binding" evidence="9">
    <location>
        <begin position="192"/>
        <end position="318"/>
    </location>
</feature>
<evidence type="ECO:0000256" key="5">
    <source>
        <dbReference type="ARBA" id="ARBA00023002"/>
    </source>
</evidence>
<dbReference type="OrthoDB" id="435038at2759"/>
<dbReference type="FunFam" id="1.10.1040.10:FF:000006">
    <property type="entry name" value="3-hydroxyisobutyrate dehydrogenase"/>
    <property type="match status" value="1"/>
</dbReference>
<proteinExistence type="inferred from homology"/>
<reference evidence="10 11" key="1">
    <citation type="journal article" date="2020" name="ISME J.">
        <title>Uncovering the hidden diversity of litter-decomposition mechanisms in mushroom-forming fungi.</title>
        <authorList>
            <person name="Floudas D."/>
            <person name="Bentzer J."/>
            <person name="Ahren D."/>
            <person name="Johansson T."/>
            <person name="Persson P."/>
            <person name="Tunlid A."/>
        </authorList>
    </citation>
    <scope>NUCLEOTIDE SEQUENCE [LARGE SCALE GENOMIC DNA]</scope>
    <source>
        <strain evidence="10 11">CBS 291.85</strain>
    </source>
</reference>
<dbReference type="InterPro" id="IPR013328">
    <property type="entry name" value="6PGD_dom2"/>
</dbReference>
<keyword evidence="6" id="KW-0520">NAD</keyword>
<evidence type="ECO:0000256" key="6">
    <source>
        <dbReference type="ARBA" id="ARBA00023027"/>
    </source>
</evidence>
<dbReference type="InterPro" id="IPR036291">
    <property type="entry name" value="NAD(P)-bd_dom_sf"/>
</dbReference>
<dbReference type="GO" id="GO:0050661">
    <property type="term" value="F:NADP binding"/>
    <property type="evidence" value="ECO:0007669"/>
    <property type="project" value="InterPro"/>
</dbReference>
<dbReference type="GO" id="GO:0006574">
    <property type="term" value="P:L-valine catabolic process"/>
    <property type="evidence" value="ECO:0007669"/>
    <property type="project" value="TreeGrafter"/>
</dbReference>
<feature type="domain" description="6-phosphogluconate dehydrogenase NADP-binding" evidence="8">
    <location>
        <begin position="15"/>
        <end position="187"/>
    </location>
</feature>
<evidence type="ECO:0000256" key="2">
    <source>
        <dbReference type="ARBA" id="ARBA00006013"/>
    </source>
</evidence>
<dbReference type="Pfam" id="PF03446">
    <property type="entry name" value="NAD_binding_2"/>
    <property type="match status" value="1"/>
</dbReference>
<evidence type="ECO:0000313" key="10">
    <source>
        <dbReference type="EMBL" id="KAF5357307.1"/>
    </source>
</evidence>
<evidence type="ECO:0000259" key="9">
    <source>
        <dbReference type="Pfam" id="PF14833"/>
    </source>
</evidence>
<organism evidence="10 11">
    <name type="scientific">Tetrapyrgos nigripes</name>
    <dbReference type="NCBI Taxonomy" id="182062"/>
    <lineage>
        <taxon>Eukaryota</taxon>
        <taxon>Fungi</taxon>
        <taxon>Dikarya</taxon>
        <taxon>Basidiomycota</taxon>
        <taxon>Agaricomycotina</taxon>
        <taxon>Agaricomycetes</taxon>
        <taxon>Agaricomycetidae</taxon>
        <taxon>Agaricales</taxon>
        <taxon>Marasmiineae</taxon>
        <taxon>Marasmiaceae</taxon>
        <taxon>Tetrapyrgos</taxon>
    </lineage>
</organism>
<dbReference type="Pfam" id="PF14833">
    <property type="entry name" value="NAD_binding_11"/>
    <property type="match status" value="1"/>
</dbReference>
<dbReference type="InterPro" id="IPR006115">
    <property type="entry name" value="6PGDH_NADP-bd"/>
</dbReference>
<comment type="catalytic activity">
    <reaction evidence="7">
        <text>3-hydroxy-2-methylpropanoate + NAD(+) = 2-methyl-3-oxopropanoate + NADH + H(+)</text>
        <dbReference type="Rhea" id="RHEA:17681"/>
        <dbReference type="ChEBI" id="CHEBI:11805"/>
        <dbReference type="ChEBI" id="CHEBI:15378"/>
        <dbReference type="ChEBI" id="CHEBI:57540"/>
        <dbReference type="ChEBI" id="CHEBI:57700"/>
        <dbReference type="ChEBI" id="CHEBI:57945"/>
        <dbReference type="EC" id="1.1.1.31"/>
    </reaction>
</comment>
<dbReference type="GO" id="GO:0008442">
    <property type="term" value="F:3-hydroxyisobutyrate dehydrogenase activity"/>
    <property type="evidence" value="ECO:0007669"/>
    <property type="project" value="UniProtKB-EC"/>
</dbReference>
<keyword evidence="11" id="KW-1185">Reference proteome</keyword>
<dbReference type="EMBL" id="JAACJM010000052">
    <property type="protein sequence ID" value="KAF5357307.1"/>
    <property type="molecule type" value="Genomic_DNA"/>
</dbReference>
<evidence type="ECO:0000256" key="1">
    <source>
        <dbReference type="ARBA" id="ARBA00005109"/>
    </source>
</evidence>
<dbReference type="InterPro" id="IPR029154">
    <property type="entry name" value="HIBADH-like_NADP-bd"/>
</dbReference>
<protein>
    <recommendedName>
        <fullName evidence="3">3-hydroxyisobutyrate dehydrogenase</fullName>
        <ecNumber evidence="3">1.1.1.31</ecNumber>
    </recommendedName>
</protein>
<gene>
    <name evidence="10" type="ORF">D9758_005891</name>
</gene>